<feature type="coiled-coil region" evidence="1">
    <location>
        <begin position="544"/>
        <end position="596"/>
    </location>
</feature>
<protein>
    <submittedName>
        <fullName evidence="2">Putative mitochondrial protein</fullName>
    </submittedName>
</protein>
<comment type="caution">
    <text evidence="2">The sequence shown here is derived from an EMBL/GenBank/DDBJ whole genome shotgun (WGS) entry which is preliminary data.</text>
</comment>
<dbReference type="AlphaFoldDB" id="A0A8K0AIK4"/>
<evidence type="ECO:0000256" key="1">
    <source>
        <dbReference type="SAM" id="Coils"/>
    </source>
</evidence>
<gene>
    <name evidence="2" type="ORF">ANDGO_08532</name>
</gene>
<dbReference type="Gene3D" id="2.130.10.10">
    <property type="entry name" value="YVTN repeat-like/Quinoprotein amine dehydrogenase"/>
    <property type="match status" value="1"/>
</dbReference>
<keyword evidence="3" id="KW-1185">Reference proteome</keyword>
<dbReference type="Proteomes" id="UP000799049">
    <property type="component" value="Unassembled WGS sequence"/>
</dbReference>
<keyword evidence="1" id="KW-0175">Coiled coil</keyword>
<organism evidence="2 3">
    <name type="scientific">Andalucia godoyi</name>
    <name type="common">Flagellate</name>
    <dbReference type="NCBI Taxonomy" id="505711"/>
    <lineage>
        <taxon>Eukaryota</taxon>
        <taxon>Discoba</taxon>
        <taxon>Jakobida</taxon>
        <taxon>Andalucina</taxon>
        <taxon>Andaluciidae</taxon>
        <taxon>Andalucia</taxon>
    </lineage>
</organism>
<accession>A0A8K0AIK4</accession>
<dbReference type="InterPro" id="IPR036322">
    <property type="entry name" value="WD40_repeat_dom_sf"/>
</dbReference>
<sequence>MPPIFWTPLTNAVFRRRSNLRRRQSAPIAYYSLRNQKQNNHSIRMLRVDRQPLALLPLARQAVYSSHSSLVYTISEHFLQVYRVDEAETLSCGIIALSDLCTLTNRELDYTLHRTSDFVGISNATSPNHVLLSTTSGGIMFVSCECFENEAFFECLEFADLTGYMAENDRVLAAHAHPSIPFAGVVLFESGAASAFVFQDEFLIIPCILPSSDDAASSARFINDSVCAIGSTTGSVHLFDMSLVTLCDSEVLEAQDSVTPCGSAVSDVLQVDCGASTLLFVGHYDGSISVLDAGVGKILCRYPSRPGLQLLVKFPGVFENSCLSCIHTASSSSRSRPRITKIEKQELVCGQLAVTPRDDKWLFFSYADGSAYVLGLQSDSVVDVKSALPDVRKFMNSVEVTAPSETASLDGTVSVFSLSDFRIEPDQRYLTKTVICFDVFYGFQKCAMKLPLRRRAHNSEGAKCTPTKVDMSLDLSELPSYAPQEALFSERDWMDSTATTLFEETSTATNSGTLSISQKFENLHVRSNNPVFESSLVQHSEVLMDSRDRRIAELEQDLEDNRQNVKRAMDMLAEFMDEARQKLNSQRKMLAAALKLDSPEKYAAVFRMMDEMTGEQSC</sequence>
<proteinExistence type="predicted"/>
<dbReference type="InterPro" id="IPR015943">
    <property type="entry name" value="WD40/YVTN_repeat-like_dom_sf"/>
</dbReference>
<name>A0A8K0AIK4_ANDGO</name>
<dbReference type="SUPFAM" id="SSF50978">
    <property type="entry name" value="WD40 repeat-like"/>
    <property type="match status" value="1"/>
</dbReference>
<evidence type="ECO:0000313" key="3">
    <source>
        <dbReference type="Proteomes" id="UP000799049"/>
    </source>
</evidence>
<dbReference type="EMBL" id="VRVR01000020">
    <property type="protein sequence ID" value="KAF0852715.1"/>
    <property type="molecule type" value="Genomic_DNA"/>
</dbReference>
<evidence type="ECO:0000313" key="2">
    <source>
        <dbReference type="EMBL" id="KAF0852715.1"/>
    </source>
</evidence>
<reference evidence="2" key="1">
    <citation type="submission" date="2019-09" db="EMBL/GenBank/DDBJ databases">
        <title>The Mitochondrial Proteome of the Jakobid, Andalucia godoyi, a Protist With the Most Gene-Rich and Bacteria-Like Mitochondrial Genome.</title>
        <authorList>
            <person name="Gray M.W."/>
            <person name="Burger G."/>
            <person name="Derelle R."/>
            <person name="Klimes V."/>
            <person name="Leger M."/>
            <person name="Sarrasin M."/>
            <person name="Vlcek C."/>
            <person name="Roger A.J."/>
            <person name="Elias M."/>
            <person name="Lang B.F."/>
        </authorList>
    </citation>
    <scope>NUCLEOTIDE SEQUENCE</scope>
    <source>
        <strain evidence="2">And28</strain>
    </source>
</reference>